<sequence length="134" mass="15338">MPWWRITLALNRNDRGFTLLEVTVVAVVLGILAAMVVPRYLDAPERAREKALLVDYRTFQEALSLYYQDYGDYPHDSNGLEELVPDYLKKVPSYPWGGEYSYYYDSRGKDGKTPGYKIEAEGSGKEPLQVNYDG</sequence>
<dbReference type="NCBIfam" id="TIGR02532">
    <property type="entry name" value="IV_pilin_GFxxxE"/>
    <property type="match status" value="1"/>
</dbReference>
<dbReference type="Gene3D" id="3.30.700.10">
    <property type="entry name" value="Glycoprotein, Type 4 Pilin"/>
    <property type="match status" value="1"/>
</dbReference>
<comment type="subcellular location">
    <subcellularLocation>
        <location evidence="1">Membrane</location>
        <topology evidence="1">Single-pass membrane protein</topology>
    </subcellularLocation>
</comment>
<evidence type="ECO:0000256" key="4">
    <source>
        <dbReference type="ARBA" id="ARBA00022989"/>
    </source>
</evidence>
<dbReference type="OrthoDB" id="9795612at2"/>
<dbReference type="GO" id="GO:0015627">
    <property type="term" value="C:type II protein secretion system complex"/>
    <property type="evidence" value="ECO:0007669"/>
    <property type="project" value="InterPro"/>
</dbReference>
<gene>
    <name evidence="8" type="ORF">KKC1_32460</name>
</gene>
<accession>A0A1Z5HX73</accession>
<dbReference type="InterPro" id="IPR000983">
    <property type="entry name" value="Bac_GSPG_pilin"/>
</dbReference>
<dbReference type="PANTHER" id="PTHR30093">
    <property type="entry name" value="GENERAL SECRETION PATHWAY PROTEIN G"/>
    <property type="match status" value="1"/>
</dbReference>
<dbReference type="GO" id="GO:0016020">
    <property type="term" value="C:membrane"/>
    <property type="evidence" value="ECO:0007669"/>
    <property type="project" value="UniProtKB-SubCell"/>
</dbReference>
<evidence type="ECO:0000256" key="3">
    <source>
        <dbReference type="ARBA" id="ARBA00022692"/>
    </source>
</evidence>
<dbReference type="Pfam" id="PF07963">
    <property type="entry name" value="N_methyl"/>
    <property type="match status" value="1"/>
</dbReference>
<dbReference type="RefSeq" id="WP_088555199.1">
    <property type="nucleotide sequence ID" value="NZ_BDGJ01000198.1"/>
</dbReference>
<dbReference type="InterPro" id="IPR012902">
    <property type="entry name" value="N_methyl_site"/>
</dbReference>
<evidence type="ECO:0000313" key="9">
    <source>
        <dbReference type="Proteomes" id="UP000197032"/>
    </source>
</evidence>
<evidence type="ECO:0000256" key="2">
    <source>
        <dbReference type="ARBA" id="ARBA00022481"/>
    </source>
</evidence>
<reference evidence="9" key="1">
    <citation type="journal article" date="2017" name="Appl. Environ. Microbiol.">
        <title>Genomic Analysis of Calderihabitans maritimus KKC1, a Thermophilic, Hydrogenogenic, Carboxydotrophic Bacterium Isolated from Marine Sediment.</title>
        <authorList>
            <person name="Omae K."/>
            <person name="Yoneda Y."/>
            <person name="Fukuyama Y."/>
            <person name="Yoshida T."/>
            <person name="Sako Y."/>
        </authorList>
    </citation>
    <scope>NUCLEOTIDE SEQUENCE [LARGE SCALE GENOMIC DNA]</scope>
    <source>
        <strain evidence="9">KKC1</strain>
    </source>
</reference>
<dbReference type="AlphaFoldDB" id="A0A1Z5HX73"/>
<dbReference type="Pfam" id="PF08334">
    <property type="entry name" value="T2SSG"/>
    <property type="match status" value="1"/>
</dbReference>
<dbReference type="InterPro" id="IPR013545">
    <property type="entry name" value="T2SS_protein-GspG_C"/>
</dbReference>
<keyword evidence="2" id="KW-0488">Methylation</keyword>
<evidence type="ECO:0000256" key="5">
    <source>
        <dbReference type="ARBA" id="ARBA00023136"/>
    </source>
</evidence>
<evidence type="ECO:0000313" key="8">
    <source>
        <dbReference type="EMBL" id="GAW94132.1"/>
    </source>
</evidence>
<protein>
    <submittedName>
        <fullName evidence="8">General secretion pathway protein G</fullName>
    </submittedName>
</protein>
<dbReference type="GO" id="GO:0015628">
    <property type="term" value="P:protein secretion by the type II secretion system"/>
    <property type="evidence" value="ECO:0007669"/>
    <property type="project" value="InterPro"/>
</dbReference>
<keyword evidence="4 6" id="KW-1133">Transmembrane helix</keyword>
<proteinExistence type="predicted"/>
<dbReference type="SUPFAM" id="SSF54523">
    <property type="entry name" value="Pili subunits"/>
    <property type="match status" value="1"/>
</dbReference>
<organism evidence="8 9">
    <name type="scientific">Calderihabitans maritimus</name>
    <dbReference type="NCBI Taxonomy" id="1246530"/>
    <lineage>
        <taxon>Bacteria</taxon>
        <taxon>Bacillati</taxon>
        <taxon>Bacillota</taxon>
        <taxon>Clostridia</taxon>
        <taxon>Neomoorellales</taxon>
        <taxon>Calderihabitantaceae</taxon>
        <taxon>Calderihabitans</taxon>
    </lineage>
</organism>
<keyword evidence="9" id="KW-1185">Reference proteome</keyword>
<comment type="caution">
    <text evidence="8">The sequence shown here is derived from an EMBL/GenBank/DDBJ whole genome shotgun (WGS) entry which is preliminary data.</text>
</comment>
<dbReference type="Proteomes" id="UP000197032">
    <property type="component" value="Unassembled WGS sequence"/>
</dbReference>
<keyword evidence="3 6" id="KW-0812">Transmembrane</keyword>
<keyword evidence="5 6" id="KW-0472">Membrane</keyword>
<dbReference type="PROSITE" id="PS00409">
    <property type="entry name" value="PROKAR_NTER_METHYL"/>
    <property type="match status" value="1"/>
</dbReference>
<feature type="domain" description="Type II secretion system protein GspG C-terminal" evidence="7">
    <location>
        <begin position="40"/>
        <end position="110"/>
    </location>
</feature>
<evidence type="ECO:0000256" key="1">
    <source>
        <dbReference type="ARBA" id="ARBA00004167"/>
    </source>
</evidence>
<evidence type="ECO:0000259" key="7">
    <source>
        <dbReference type="Pfam" id="PF08334"/>
    </source>
</evidence>
<feature type="transmembrane region" description="Helical" evidence="6">
    <location>
        <begin position="20"/>
        <end position="41"/>
    </location>
</feature>
<dbReference type="PRINTS" id="PR00813">
    <property type="entry name" value="BCTERIALGSPG"/>
</dbReference>
<dbReference type="EMBL" id="BDGJ01000198">
    <property type="protein sequence ID" value="GAW94132.1"/>
    <property type="molecule type" value="Genomic_DNA"/>
</dbReference>
<name>A0A1Z5HX73_9FIRM</name>
<evidence type="ECO:0000256" key="6">
    <source>
        <dbReference type="SAM" id="Phobius"/>
    </source>
</evidence>
<dbReference type="PANTHER" id="PTHR30093:SF44">
    <property type="entry name" value="TYPE II SECRETION SYSTEM CORE PROTEIN G"/>
    <property type="match status" value="1"/>
</dbReference>
<dbReference type="InterPro" id="IPR045584">
    <property type="entry name" value="Pilin-like"/>
</dbReference>